<feature type="transmembrane region" description="Helical" evidence="9">
    <location>
        <begin position="289"/>
        <end position="310"/>
    </location>
</feature>
<evidence type="ECO:0000256" key="2">
    <source>
        <dbReference type="ARBA" id="ARBA00010993"/>
    </source>
</evidence>
<evidence type="ECO:0000256" key="1">
    <source>
        <dbReference type="ARBA" id="ARBA00004651"/>
    </source>
</evidence>
<comment type="caution">
    <text evidence="11">The sequence shown here is derived from an EMBL/GenBank/DDBJ whole genome shotgun (WGS) entry which is preliminary data.</text>
</comment>
<dbReference type="GO" id="GO:0050801">
    <property type="term" value="P:monoatomic ion homeostasis"/>
    <property type="evidence" value="ECO:0007669"/>
    <property type="project" value="TreeGrafter"/>
</dbReference>
<dbReference type="PANTHER" id="PTHR11453:SF127">
    <property type="entry name" value="SOLUTE CARRIER FAMILY 4 MEMBER 11"/>
    <property type="match status" value="1"/>
</dbReference>
<name>A0A5C5X817_9PLAN</name>
<dbReference type="GO" id="GO:0006820">
    <property type="term" value="P:monoatomic anion transport"/>
    <property type="evidence" value="ECO:0007669"/>
    <property type="project" value="InterPro"/>
</dbReference>
<dbReference type="Gene3D" id="3.40.930.10">
    <property type="entry name" value="Mannitol-specific EII, Chain A"/>
    <property type="match status" value="1"/>
</dbReference>
<dbReference type="InterPro" id="IPR016152">
    <property type="entry name" value="PTrfase/Anion_transptr"/>
</dbReference>
<feature type="transmembrane region" description="Helical" evidence="9">
    <location>
        <begin position="439"/>
        <end position="458"/>
    </location>
</feature>
<proteinExistence type="inferred from homology"/>
<organism evidence="11 12">
    <name type="scientific">Thalassoglobus neptunius</name>
    <dbReference type="NCBI Taxonomy" id="1938619"/>
    <lineage>
        <taxon>Bacteria</taxon>
        <taxon>Pseudomonadati</taxon>
        <taxon>Planctomycetota</taxon>
        <taxon>Planctomycetia</taxon>
        <taxon>Planctomycetales</taxon>
        <taxon>Planctomycetaceae</taxon>
        <taxon>Thalassoglobus</taxon>
    </lineage>
</organism>
<feature type="transmembrane region" description="Helical" evidence="9">
    <location>
        <begin position="479"/>
        <end position="501"/>
    </location>
</feature>
<dbReference type="PANTHER" id="PTHR11453">
    <property type="entry name" value="ANION EXCHANGE PROTEIN"/>
    <property type="match status" value="1"/>
</dbReference>
<dbReference type="GO" id="GO:0005886">
    <property type="term" value="C:plasma membrane"/>
    <property type="evidence" value="ECO:0007669"/>
    <property type="project" value="UniProtKB-SubCell"/>
</dbReference>
<feature type="transmembrane region" description="Helical" evidence="9">
    <location>
        <begin position="567"/>
        <end position="586"/>
    </location>
</feature>
<protein>
    <submittedName>
        <fullName evidence="11">Nitrogen regulatory protein</fullName>
        <ecNumber evidence="11">2.7.1.-</ecNumber>
    </submittedName>
</protein>
<feature type="transmembrane region" description="Helical" evidence="9">
    <location>
        <begin position="205"/>
        <end position="226"/>
    </location>
</feature>
<sequence length="679" mass="75636">MKSLYKTFSNPDTCLLDLSASTIESAFEQTIRHLVECKLIAPGAEAQIVNGLIQREKTSPTAIGHSLSTPHYYDDLMIDQMVVFVRLHDALNMGAPDHLATRYLFILLGPKSATSDHLDTLALIVKLMSDHDFRYDLSVAESPDDLKAAMEQSIERSRPTKITPKQIPDGLTRTGRFGGGLIGDLKRRLPYYWSDFRDGFNAKSIASVLFLYFACLAPTVTFGGVMSAETGGAMGAVEMITTTALCGIIYALFSGQPLIILGGTGPLLVFTAILFELCQQFQVPFLPTFFWVGLWTSMLTILFALTDASCLMRYFTRFTDEIFAALISFIFIYKAVESLIAIFNDLDINQHHDTALLSLLLALGTFYIAITLQGMRRSRYMLPWMREFLADFGPTIALGAMTLVAFRLHEVDLDILPAPDRWETTSGRDWLVNPFAVPMWVRFAALGPALVGSILVFLDQNITARLVNASDNQLKKGSAYHWDLALVGALIGVCSTFGLPWTVAATVRSLNHVRSLATVEESVGSGGERRDRILRVRENRITGLAIHLMIGASLLLLPLLKNIPMAVLYGLFLFMGIVSMRGNQFFERLSLWTMEPSLYPATHYTRRVPISMVHLFSLIQLLCLLILWVVKESPLGILFPLFIAMLVPIRISLGAIFKPSYLEALDADEFPETEETQWT</sequence>
<evidence type="ECO:0000256" key="4">
    <source>
        <dbReference type="ARBA" id="ARBA00022475"/>
    </source>
</evidence>
<dbReference type="GO" id="GO:0005452">
    <property type="term" value="F:solute:inorganic anion antiporter activity"/>
    <property type="evidence" value="ECO:0007669"/>
    <property type="project" value="InterPro"/>
</dbReference>
<dbReference type="OrthoDB" id="233552at2"/>
<feature type="transmembrane region" description="Helical" evidence="9">
    <location>
        <begin position="258"/>
        <end position="277"/>
    </location>
</feature>
<keyword evidence="3" id="KW-0813">Transport</keyword>
<feature type="domain" description="PTS EIIA type-2" evidence="10">
    <location>
        <begin position="7"/>
        <end position="153"/>
    </location>
</feature>
<dbReference type="EC" id="2.7.1.-" evidence="11"/>
<evidence type="ECO:0000256" key="3">
    <source>
        <dbReference type="ARBA" id="ARBA00022448"/>
    </source>
</evidence>
<dbReference type="RefSeq" id="WP_146508901.1">
    <property type="nucleotide sequence ID" value="NZ_SIHI01000001.1"/>
</dbReference>
<feature type="transmembrane region" description="Helical" evidence="9">
    <location>
        <begin position="355"/>
        <end position="376"/>
    </location>
</feature>
<dbReference type="GO" id="GO:0016740">
    <property type="term" value="F:transferase activity"/>
    <property type="evidence" value="ECO:0007669"/>
    <property type="project" value="UniProtKB-KW"/>
</dbReference>
<evidence type="ECO:0000256" key="6">
    <source>
        <dbReference type="ARBA" id="ARBA00022989"/>
    </source>
</evidence>
<keyword evidence="7" id="KW-0406">Ion transport</keyword>
<feature type="transmembrane region" description="Helical" evidence="9">
    <location>
        <begin position="541"/>
        <end position="560"/>
    </location>
</feature>
<feature type="transmembrane region" description="Helical" evidence="9">
    <location>
        <begin position="232"/>
        <end position="253"/>
    </location>
</feature>
<comment type="similarity">
    <text evidence="2">Belongs to the anion exchanger (TC 2.A.31) family.</text>
</comment>
<keyword evidence="12" id="KW-1185">Reference proteome</keyword>
<dbReference type="PROSITE" id="PS51094">
    <property type="entry name" value="PTS_EIIA_TYPE_2"/>
    <property type="match status" value="1"/>
</dbReference>
<keyword evidence="4" id="KW-1003">Cell membrane</keyword>
<evidence type="ECO:0000259" key="10">
    <source>
        <dbReference type="PROSITE" id="PS51094"/>
    </source>
</evidence>
<dbReference type="EMBL" id="SIHI01000001">
    <property type="protein sequence ID" value="TWT58481.1"/>
    <property type="molecule type" value="Genomic_DNA"/>
</dbReference>
<feature type="transmembrane region" description="Helical" evidence="9">
    <location>
        <begin position="322"/>
        <end position="343"/>
    </location>
</feature>
<keyword evidence="11" id="KW-0808">Transferase</keyword>
<dbReference type="InterPro" id="IPR011531">
    <property type="entry name" value="HCO3_transpt-like_TM_dom"/>
</dbReference>
<dbReference type="FunFam" id="1.10.287.570:FF:000001">
    <property type="entry name" value="Anion exchange protein"/>
    <property type="match status" value="1"/>
</dbReference>
<accession>A0A5C5X817</accession>
<evidence type="ECO:0000313" key="12">
    <source>
        <dbReference type="Proteomes" id="UP000317243"/>
    </source>
</evidence>
<gene>
    <name evidence="11" type="primary">ptsN_1</name>
    <name evidence="11" type="ORF">KOR42_18560</name>
</gene>
<comment type="subcellular location">
    <subcellularLocation>
        <location evidence="1">Cell membrane</location>
        <topology evidence="1">Multi-pass membrane protein</topology>
    </subcellularLocation>
</comment>
<dbReference type="AlphaFoldDB" id="A0A5C5X817"/>
<feature type="transmembrane region" description="Helical" evidence="9">
    <location>
        <begin position="606"/>
        <end position="630"/>
    </location>
</feature>
<evidence type="ECO:0000256" key="5">
    <source>
        <dbReference type="ARBA" id="ARBA00022692"/>
    </source>
</evidence>
<keyword evidence="5 9" id="KW-0812">Transmembrane</keyword>
<keyword evidence="6 9" id="KW-1133">Transmembrane helix</keyword>
<evidence type="ECO:0000256" key="8">
    <source>
        <dbReference type="ARBA" id="ARBA00023136"/>
    </source>
</evidence>
<dbReference type="Gene3D" id="1.10.287.570">
    <property type="entry name" value="Helical hairpin bin"/>
    <property type="match status" value="1"/>
</dbReference>
<evidence type="ECO:0000256" key="7">
    <source>
        <dbReference type="ARBA" id="ARBA00023065"/>
    </source>
</evidence>
<dbReference type="InterPro" id="IPR002178">
    <property type="entry name" value="PTS_EIIA_type-2_dom"/>
</dbReference>
<dbReference type="Pfam" id="PF00955">
    <property type="entry name" value="HCO3_cotransp"/>
    <property type="match status" value="2"/>
</dbReference>
<dbReference type="InterPro" id="IPR003020">
    <property type="entry name" value="HCO3_transpt_euk"/>
</dbReference>
<dbReference type="SUPFAM" id="SSF55804">
    <property type="entry name" value="Phoshotransferase/anion transport protein"/>
    <property type="match status" value="1"/>
</dbReference>
<feature type="transmembrane region" description="Helical" evidence="9">
    <location>
        <begin position="637"/>
        <end position="657"/>
    </location>
</feature>
<evidence type="ECO:0000313" key="11">
    <source>
        <dbReference type="EMBL" id="TWT58481.1"/>
    </source>
</evidence>
<dbReference type="Proteomes" id="UP000317243">
    <property type="component" value="Unassembled WGS sequence"/>
</dbReference>
<dbReference type="Pfam" id="PF00359">
    <property type="entry name" value="PTS_EIIA_2"/>
    <property type="match status" value="1"/>
</dbReference>
<evidence type="ECO:0000256" key="9">
    <source>
        <dbReference type="SAM" id="Phobius"/>
    </source>
</evidence>
<keyword evidence="8 9" id="KW-0472">Membrane</keyword>
<reference evidence="11 12" key="1">
    <citation type="submission" date="2019-02" db="EMBL/GenBank/DDBJ databases">
        <title>Deep-cultivation of Planctomycetes and their phenomic and genomic characterization uncovers novel biology.</title>
        <authorList>
            <person name="Wiegand S."/>
            <person name="Jogler M."/>
            <person name="Boedeker C."/>
            <person name="Pinto D."/>
            <person name="Vollmers J."/>
            <person name="Rivas-Marin E."/>
            <person name="Kohn T."/>
            <person name="Peeters S.H."/>
            <person name="Heuer A."/>
            <person name="Rast P."/>
            <person name="Oberbeckmann S."/>
            <person name="Bunk B."/>
            <person name="Jeske O."/>
            <person name="Meyerdierks A."/>
            <person name="Storesund J.E."/>
            <person name="Kallscheuer N."/>
            <person name="Luecker S."/>
            <person name="Lage O.M."/>
            <person name="Pohl T."/>
            <person name="Merkel B.J."/>
            <person name="Hornburger P."/>
            <person name="Mueller R.-W."/>
            <person name="Bruemmer F."/>
            <person name="Labrenz M."/>
            <person name="Spormann A.M."/>
            <person name="Op Den Camp H."/>
            <person name="Overmann J."/>
            <person name="Amann R."/>
            <person name="Jetten M.S.M."/>
            <person name="Mascher T."/>
            <person name="Medema M.H."/>
            <person name="Devos D.P."/>
            <person name="Kaster A.-K."/>
            <person name="Ovreas L."/>
            <person name="Rohde M."/>
            <person name="Galperin M.Y."/>
            <person name="Jogler C."/>
        </authorList>
    </citation>
    <scope>NUCLEOTIDE SEQUENCE [LARGE SCALE GENOMIC DNA]</scope>
    <source>
        <strain evidence="11 12">KOR42</strain>
    </source>
</reference>
<feature type="transmembrane region" description="Helical" evidence="9">
    <location>
        <begin position="388"/>
        <end position="408"/>
    </location>
</feature>